<accession>A0A0P1BR19</accession>
<proteinExistence type="predicted"/>
<sequence length="591" mass="65229">MSYSLGFLPEELPKWGPPSTIEAALYRASHHGRSSLSSQDTLKGWLCNTSESEQDVTALMRRSFSSMTIWDLKKKKPSSPHSYKSSARTASAQLARSASALFDASTCWESRRDVLMRHAIASLPSELRILVLECLSLAVPQHICASLASSSSLLYGIFQSALYRSPKLGDASASPVALRRRLAKEAGLCKALCLASLSSTRPVNEAVRALRFSQGGLDYYSFDVQTMVAALSPSTPRSTLREMEIELEHTCCAELPNLEKLLMLTPPHAFNLSLLHPSVEAHIPRFGLESSPLAPIPPAVQAAEEAAAASAPDESDVESSAARLGPQYVHVVYCMQCAYLLVRREYPPPPPFWPLALRPPPSYITKAGLKHLAISFVPTCPDCVTDMRREASAAAASGKERNRERTELEQEHQICRGMCKEDPAFFAALLTHPTLETVSLICRKDGVSAASPSDDAPREECKIAELRILEMPDLDLDRCSHSCCQAASRPDPQNCYNEPIKTSSVPCMYRTVERLFERQADCFYDGEGPSAFWDWVEMLPMIRLQDLDMLTGTAATRSLRAKEELLARCRQSLRRAQERLTVVGPGGPWRS</sequence>
<keyword evidence="2" id="KW-1185">Reference proteome</keyword>
<organism evidence="1 2">
    <name type="scientific">Ceraceosorus bombacis</name>
    <dbReference type="NCBI Taxonomy" id="401625"/>
    <lineage>
        <taxon>Eukaryota</taxon>
        <taxon>Fungi</taxon>
        <taxon>Dikarya</taxon>
        <taxon>Basidiomycota</taxon>
        <taxon>Ustilaginomycotina</taxon>
        <taxon>Exobasidiomycetes</taxon>
        <taxon>Ceraceosorales</taxon>
        <taxon>Ceraceosoraceae</taxon>
        <taxon>Ceraceosorus</taxon>
    </lineage>
</organism>
<dbReference type="OrthoDB" id="10327768at2759"/>
<dbReference type="AlphaFoldDB" id="A0A0P1BR19"/>
<name>A0A0P1BR19_9BASI</name>
<dbReference type="EMBL" id="CCYA01000389">
    <property type="protein sequence ID" value="CEH19327.1"/>
    <property type="molecule type" value="Genomic_DNA"/>
</dbReference>
<evidence type="ECO:0000313" key="1">
    <source>
        <dbReference type="EMBL" id="CEH19327.1"/>
    </source>
</evidence>
<protein>
    <submittedName>
        <fullName evidence="1">Uncharacterized protein</fullName>
    </submittedName>
</protein>
<reference evidence="1 2" key="1">
    <citation type="submission" date="2014-09" db="EMBL/GenBank/DDBJ databases">
        <authorList>
            <person name="Magalhaes I.L.F."/>
            <person name="Oliveira U."/>
            <person name="Santos F.R."/>
            <person name="Vidigal T.H.D.A."/>
            <person name="Brescovit A.D."/>
            <person name="Santos A.J."/>
        </authorList>
    </citation>
    <scope>NUCLEOTIDE SEQUENCE [LARGE SCALE GENOMIC DNA]</scope>
</reference>
<dbReference type="Proteomes" id="UP000054845">
    <property type="component" value="Unassembled WGS sequence"/>
</dbReference>
<evidence type="ECO:0000313" key="2">
    <source>
        <dbReference type="Proteomes" id="UP000054845"/>
    </source>
</evidence>